<evidence type="ECO:0000313" key="3">
    <source>
        <dbReference type="Proteomes" id="UP000730161"/>
    </source>
</evidence>
<comment type="caution">
    <text evidence="2">The sequence shown here is derived from an EMBL/GenBank/DDBJ whole genome shotgun (WGS) entry which is preliminary data.</text>
</comment>
<keyword evidence="1" id="KW-1133">Transmembrane helix</keyword>
<dbReference type="RefSeq" id="WP_211531070.1">
    <property type="nucleotide sequence ID" value="NZ_JWHL01000012.1"/>
</dbReference>
<dbReference type="Pfam" id="PF06961">
    <property type="entry name" value="DUF1294"/>
    <property type="match status" value="1"/>
</dbReference>
<accession>A0A8J7WAY4</accession>
<protein>
    <recommendedName>
        <fullName evidence="4">DUF1294 domain-containing protein</fullName>
    </recommendedName>
</protein>
<dbReference type="GO" id="GO:0003676">
    <property type="term" value="F:nucleic acid binding"/>
    <property type="evidence" value="ECO:0007669"/>
    <property type="project" value="InterPro"/>
</dbReference>
<keyword evidence="3" id="KW-1185">Reference proteome</keyword>
<dbReference type="OrthoDB" id="53377at2157"/>
<organism evidence="2 3">
    <name type="scientific">Methanocalculus chunghsingensis</name>
    <dbReference type="NCBI Taxonomy" id="156457"/>
    <lineage>
        <taxon>Archaea</taxon>
        <taxon>Methanobacteriati</taxon>
        <taxon>Methanobacteriota</taxon>
        <taxon>Stenosarchaea group</taxon>
        <taxon>Methanomicrobia</taxon>
        <taxon>Methanomicrobiales</taxon>
        <taxon>Methanocalculaceae</taxon>
        <taxon>Methanocalculus</taxon>
    </lineage>
</organism>
<evidence type="ECO:0008006" key="4">
    <source>
        <dbReference type="Google" id="ProtNLM"/>
    </source>
</evidence>
<dbReference type="AlphaFoldDB" id="A0A8J7WAY4"/>
<feature type="transmembrane region" description="Helical" evidence="1">
    <location>
        <begin position="76"/>
        <end position="98"/>
    </location>
</feature>
<dbReference type="PIRSF" id="PIRSF002599">
    <property type="entry name" value="Cold_shock_A"/>
    <property type="match status" value="1"/>
</dbReference>
<dbReference type="Proteomes" id="UP000730161">
    <property type="component" value="Unassembled WGS sequence"/>
</dbReference>
<evidence type="ECO:0000256" key="1">
    <source>
        <dbReference type="SAM" id="Phobius"/>
    </source>
</evidence>
<name>A0A8J7WAY4_9EURY</name>
<sequence length="100" mass="11552">MTVPLPQDLLIHGALYLVLNFFSFLTFADDKANSKTNQWRTSEKRLLLYAMIGPFGAMAAMKFLRHKTQKIKFKLVYLFLAIHLGLIGYYLLSTLQVIRI</sequence>
<reference evidence="2" key="1">
    <citation type="submission" date="2014-12" db="EMBL/GenBank/DDBJ databases">
        <authorList>
            <person name="Huang H.-H."/>
            <person name="Chen S.-C."/>
            <person name="Lai M.-C."/>
        </authorList>
    </citation>
    <scope>NUCLEOTIDE SEQUENCE</scope>
    <source>
        <strain evidence="2">K1F9705b</strain>
    </source>
</reference>
<dbReference type="EMBL" id="JWHL01000012">
    <property type="protein sequence ID" value="MBR1369367.1"/>
    <property type="molecule type" value="Genomic_DNA"/>
</dbReference>
<proteinExistence type="predicted"/>
<evidence type="ECO:0000313" key="2">
    <source>
        <dbReference type="EMBL" id="MBR1369367.1"/>
    </source>
</evidence>
<keyword evidence="1" id="KW-0812">Transmembrane</keyword>
<keyword evidence="1" id="KW-0472">Membrane</keyword>
<gene>
    <name evidence="2" type="ORF">RJ53_07610</name>
</gene>
<feature type="transmembrane region" description="Helical" evidence="1">
    <location>
        <begin position="47"/>
        <end position="64"/>
    </location>
</feature>
<dbReference type="InterPro" id="IPR010718">
    <property type="entry name" value="DUF1294"/>
</dbReference>
<dbReference type="InterPro" id="IPR012156">
    <property type="entry name" value="Cold_shock_CspA"/>
</dbReference>
<feature type="transmembrane region" description="Helical" evidence="1">
    <location>
        <begin position="9"/>
        <end position="27"/>
    </location>
</feature>